<gene>
    <name evidence="2" type="ORF">AWB75_03718</name>
</gene>
<dbReference type="OrthoDB" id="8400810at2"/>
<evidence type="ECO:0000313" key="3">
    <source>
        <dbReference type="Proteomes" id="UP000054870"/>
    </source>
</evidence>
<organism evidence="2 3">
    <name type="scientific">Caballeronia catudaia</name>
    <dbReference type="NCBI Taxonomy" id="1777136"/>
    <lineage>
        <taxon>Bacteria</taxon>
        <taxon>Pseudomonadati</taxon>
        <taxon>Pseudomonadota</taxon>
        <taxon>Betaproteobacteria</taxon>
        <taxon>Burkholderiales</taxon>
        <taxon>Burkholderiaceae</taxon>
        <taxon>Caballeronia</taxon>
    </lineage>
</organism>
<keyword evidence="3" id="KW-1185">Reference proteome</keyword>
<accession>A0A158BMN0</accession>
<evidence type="ECO:0000313" key="2">
    <source>
        <dbReference type="EMBL" id="SAK71328.1"/>
    </source>
</evidence>
<dbReference type="Proteomes" id="UP000054870">
    <property type="component" value="Unassembled WGS sequence"/>
</dbReference>
<dbReference type="Pfam" id="PF13618">
    <property type="entry name" value="Gluconate_2-dh3"/>
    <property type="match status" value="1"/>
</dbReference>
<feature type="signal peptide" evidence="1">
    <location>
        <begin position="1"/>
        <end position="27"/>
    </location>
</feature>
<sequence>MSNNQEPRRRFLRQVIAIMPAASVASGAALTQSACSQSTETAAASPSRDYHPVYFHASEWRFLQAAVDRLIPEDRHGPGALKAGVPEFIDRQMETPYGYGKLWYMQGPFHTDLPPELGYQMNLAPRDIYRLGIEACNDWCEKQHGGKVFADLDFATQEAVLGQLEHGKAEFGTLPAQTFFSYLLTNTKEGFFADPIYGGNKDMAGWKMVGFPGARADFADWIDRPGEKYPYGPVSIDGRRG</sequence>
<feature type="chain" id="PRO_5007621990" evidence="1">
    <location>
        <begin position="28"/>
        <end position="241"/>
    </location>
</feature>
<dbReference type="EMBL" id="FCOF02000016">
    <property type="protein sequence ID" value="SAK71328.1"/>
    <property type="molecule type" value="Genomic_DNA"/>
</dbReference>
<dbReference type="InterPro" id="IPR006311">
    <property type="entry name" value="TAT_signal"/>
</dbReference>
<keyword evidence="1" id="KW-0732">Signal</keyword>
<evidence type="ECO:0000256" key="1">
    <source>
        <dbReference type="SAM" id="SignalP"/>
    </source>
</evidence>
<dbReference type="AlphaFoldDB" id="A0A158BMN0"/>
<protein>
    <submittedName>
        <fullName evidence="2">Gluconate 2-dehydrogenase (Acceptor)</fullName>
    </submittedName>
</protein>
<dbReference type="PROSITE" id="PS51318">
    <property type="entry name" value="TAT"/>
    <property type="match status" value="1"/>
</dbReference>
<reference evidence="2" key="1">
    <citation type="submission" date="2016-01" db="EMBL/GenBank/DDBJ databases">
        <authorList>
            <person name="Peeters C."/>
        </authorList>
    </citation>
    <scope>NUCLEOTIDE SEQUENCE [LARGE SCALE GENOMIC DNA]</scope>
    <source>
        <strain evidence="2">LMG 29318</strain>
    </source>
</reference>
<name>A0A158BMN0_9BURK</name>
<proteinExistence type="predicted"/>
<comment type="caution">
    <text evidence="2">The sequence shown here is derived from an EMBL/GenBank/DDBJ whole genome shotgun (WGS) entry which is preliminary data.</text>
</comment>
<dbReference type="RefSeq" id="WP_061125556.1">
    <property type="nucleotide sequence ID" value="NZ_FCOF02000016.1"/>
</dbReference>
<dbReference type="InterPro" id="IPR027056">
    <property type="entry name" value="Gluconate_2DH_su3"/>
</dbReference>